<dbReference type="InterPro" id="IPR013094">
    <property type="entry name" value="AB_hydrolase_3"/>
</dbReference>
<dbReference type="PANTHER" id="PTHR48081">
    <property type="entry name" value="AB HYDROLASE SUPERFAMILY PROTEIN C4A8.06C"/>
    <property type="match status" value="1"/>
</dbReference>
<comment type="caution">
    <text evidence="3">The sequence shown here is derived from an EMBL/GenBank/DDBJ whole genome shotgun (WGS) entry which is preliminary data.</text>
</comment>
<dbReference type="Pfam" id="PF07859">
    <property type="entry name" value="Abhydrolase_3"/>
    <property type="match status" value="1"/>
</dbReference>
<dbReference type="PANTHER" id="PTHR48081:SF8">
    <property type="entry name" value="ALPHA_BETA HYDROLASE FOLD-3 DOMAIN-CONTAINING PROTEIN-RELATED"/>
    <property type="match status" value="1"/>
</dbReference>
<dbReference type="OrthoDB" id="408631at2759"/>
<dbReference type="SUPFAM" id="SSF53474">
    <property type="entry name" value="alpha/beta-Hydrolases"/>
    <property type="match status" value="1"/>
</dbReference>
<evidence type="ECO:0000313" key="4">
    <source>
        <dbReference type="Proteomes" id="UP000297527"/>
    </source>
</evidence>
<dbReference type="Gene3D" id="3.40.50.1820">
    <property type="entry name" value="alpha/beta hydrolase"/>
    <property type="match status" value="1"/>
</dbReference>
<dbReference type="AlphaFoldDB" id="A0A4Z1HT17"/>
<sequence length="391" mass="43125">MSSNPDSSSHPLILTHPPPLNPAWESHIPYLPAPSTSTSPDVRKSVYSQNCINQNTSLLRTSLIHLTQNLLITSSSIPSPSSHEIPTRLYTPTSATNSASVPNSDSQPLIIYFHGGGLYVGDLDSEDLTCRQLTLSLSLPLLSISYRLLPSFTADDAVSDALSTFTHLCTAFPSRKFILVGSSSGGQLAATVALTFLKNGDGIEREEGKRILGVILRCPVTCDATDNGTSIPEEWKSIHTSMKEGFYTGILNKPAVTRENRVKVYKMPLEMLTEMPKLTEASKSVGSDQEDINTKWFIQLCTNDIYYSDGVCLALGLKERGHSVKIRVEFGWPHTFWLKGMVLEEAQKTEMELVKGAKWVLDGLGKLTPKSSRDRKIGWNRVRKPTCEEKV</sequence>
<protein>
    <recommendedName>
        <fullName evidence="2">Alpha/beta hydrolase fold-3 domain-containing protein</fullName>
    </recommendedName>
</protein>
<dbReference type="EMBL" id="PQXN01000249">
    <property type="protein sequence ID" value="TGO48133.1"/>
    <property type="molecule type" value="Genomic_DNA"/>
</dbReference>
<evidence type="ECO:0000259" key="2">
    <source>
        <dbReference type="Pfam" id="PF07859"/>
    </source>
</evidence>
<dbReference type="InterPro" id="IPR050300">
    <property type="entry name" value="GDXG_lipolytic_enzyme"/>
</dbReference>
<keyword evidence="4" id="KW-1185">Reference proteome</keyword>
<dbReference type="InterPro" id="IPR029058">
    <property type="entry name" value="AB_hydrolase_fold"/>
</dbReference>
<feature type="domain" description="Alpha/beta hydrolase fold-3" evidence="2">
    <location>
        <begin position="110"/>
        <end position="337"/>
    </location>
</feature>
<name>A0A4Z1HT17_9HELO</name>
<evidence type="ECO:0000313" key="3">
    <source>
        <dbReference type="EMBL" id="TGO48133.1"/>
    </source>
</evidence>
<accession>A0A4Z1HT17</accession>
<reference evidence="3 4" key="1">
    <citation type="submission" date="2017-12" db="EMBL/GenBank/DDBJ databases">
        <title>Comparative genomics of Botrytis spp.</title>
        <authorList>
            <person name="Valero-Jimenez C.A."/>
            <person name="Tapia P."/>
            <person name="Veloso J."/>
            <person name="Silva-Moreno E."/>
            <person name="Staats M."/>
            <person name="Valdes J.H."/>
            <person name="Van Kan J.A.L."/>
        </authorList>
    </citation>
    <scope>NUCLEOTIDE SEQUENCE [LARGE SCALE GENOMIC DNA]</scope>
    <source>
        <strain evidence="3 4">MUCL11595</strain>
    </source>
</reference>
<dbReference type="GO" id="GO:0016787">
    <property type="term" value="F:hydrolase activity"/>
    <property type="evidence" value="ECO:0007669"/>
    <property type="project" value="UniProtKB-KW"/>
</dbReference>
<keyword evidence="1" id="KW-0378">Hydrolase</keyword>
<dbReference type="Proteomes" id="UP000297527">
    <property type="component" value="Unassembled WGS sequence"/>
</dbReference>
<gene>
    <name evidence="3" type="ORF">BCON_0250g00060</name>
</gene>
<organism evidence="3 4">
    <name type="scientific">Botryotinia convoluta</name>
    <dbReference type="NCBI Taxonomy" id="54673"/>
    <lineage>
        <taxon>Eukaryota</taxon>
        <taxon>Fungi</taxon>
        <taxon>Dikarya</taxon>
        <taxon>Ascomycota</taxon>
        <taxon>Pezizomycotina</taxon>
        <taxon>Leotiomycetes</taxon>
        <taxon>Helotiales</taxon>
        <taxon>Sclerotiniaceae</taxon>
        <taxon>Botryotinia</taxon>
    </lineage>
</organism>
<evidence type="ECO:0000256" key="1">
    <source>
        <dbReference type="ARBA" id="ARBA00022801"/>
    </source>
</evidence>
<proteinExistence type="predicted"/>